<evidence type="ECO:0000313" key="2">
    <source>
        <dbReference type="Proteomes" id="UP000269883"/>
    </source>
</evidence>
<dbReference type="KEGG" id="dfl:DFE_1594"/>
<keyword evidence="2" id="KW-1185">Reference proteome</keyword>
<dbReference type="AlphaFoldDB" id="A0A2Z6AYQ0"/>
<proteinExistence type="predicted"/>
<sequence>MSEESVKDINLLEMPLEGIAAYWLSLKKVMGIKYVPKVIQDEAENTEEPYIKYLLETCFTGASEADVRRLGMIRRESTLRELRLKLTLMREALVAIAAADNPRKALLRMGSYLPEPSLTEENLTKMALDMVRLAETGKDSYVVTVEASLPAEQLILKLFFYVLWARREGKAGLEPMAENGRCRYFNQGLGMVMDGFERGFVLGCLEIAAEEMLGAATVKMNLALDMALALRTKISYEDLFKVARAHML</sequence>
<name>A0A2Z6AYQ0_9BACT</name>
<protein>
    <submittedName>
        <fullName evidence="1">Uncharacterized protein</fullName>
    </submittedName>
</protein>
<dbReference type="Proteomes" id="UP000269883">
    <property type="component" value="Chromosome"/>
</dbReference>
<dbReference type="EMBL" id="AP017378">
    <property type="protein sequence ID" value="BBD08320.1"/>
    <property type="molecule type" value="Genomic_DNA"/>
</dbReference>
<organism evidence="1 2">
    <name type="scientific">Desulfovibrio ferrophilus</name>
    <dbReference type="NCBI Taxonomy" id="241368"/>
    <lineage>
        <taxon>Bacteria</taxon>
        <taxon>Pseudomonadati</taxon>
        <taxon>Thermodesulfobacteriota</taxon>
        <taxon>Desulfovibrionia</taxon>
        <taxon>Desulfovibrionales</taxon>
        <taxon>Desulfovibrionaceae</taxon>
        <taxon>Desulfovibrio</taxon>
    </lineage>
</organism>
<dbReference type="RefSeq" id="WP_126378320.1">
    <property type="nucleotide sequence ID" value="NZ_AP017378.1"/>
</dbReference>
<accession>A0A2Z6AYQ0</accession>
<evidence type="ECO:0000313" key="1">
    <source>
        <dbReference type="EMBL" id="BBD08320.1"/>
    </source>
</evidence>
<gene>
    <name evidence="1" type="ORF">DFE_1594</name>
</gene>
<dbReference type="OrthoDB" id="5470010at2"/>
<reference evidence="1 2" key="1">
    <citation type="journal article" date="2018" name="Sci. Adv.">
        <title>Multi-heme cytochromes provide a pathway for survival in energy-limited environments.</title>
        <authorList>
            <person name="Deng X."/>
            <person name="Dohmae N."/>
            <person name="Nealson K.H."/>
            <person name="Hashimoto K."/>
            <person name="Okamoto A."/>
        </authorList>
    </citation>
    <scope>NUCLEOTIDE SEQUENCE [LARGE SCALE GENOMIC DNA]</scope>
    <source>
        <strain evidence="1 2">IS5</strain>
    </source>
</reference>